<dbReference type="InterPro" id="IPR021796">
    <property type="entry name" value="Tll0287-like_dom"/>
</dbReference>
<dbReference type="EC" id="2.7.13.3" evidence="2"/>
<dbReference type="PANTHER" id="PTHR43711:SF1">
    <property type="entry name" value="HISTIDINE KINASE 1"/>
    <property type="match status" value="1"/>
</dbReference>
<dbReference type="InterPro" id="IPR003594">
    <property type="entry name" value="HATPase_dom"/>
</dbReference>
<dbReference type="PRINTS" id="PR00344">
    <property type="entry name" value="BCTRLSENSOR"/>
</dbReference>
<dbReference type="FunFam" id="3.30.565.10:FF:000006">
    <property type="entry name" value="Sensor histidine kinase WalK"/>
    <property type="match status" value="1"/>
</dbReference>
<dbReference type="InterPro" id="IPR050736">
    <property type="entry name" value="Sensor_HK_Regulatory"/>
</dbReference>
<feature type="transmembrane region" description="Helical" evidence="7">
    <location>
        <begin position="20"/>
        <end position="39"/>
    </location>
</feature>
<dbReference type="Gene3D" id="3.30.565.10">
    <property type="entry name" value="Histidine kinase-like ATPase, C-terminal domain"/>
    <property type="match status" value="1"/>
</dbReference>
<dbReference type="EMBL" id="BLAB01000001">
    <property type="protein sequence ID" value="GER92481.1"/>
    <property type="molecule type" value="Genomic_DNA"/>
</dbReference>
<dbReference type="InterPro" id="IPR005467">
    <property type="entry name" value="His_kinase_dom"/>
</dbReference>
<dbReference type="InterPro" id="IPR036097">
    <property type="entry name" value="HisK_dim/P_sf"/>
</dbReference>
<dbReference type="PROSITE" id="PS50109">
    <property type="entry name" value="HIS_KIN"/>
    <property type="match status" value="1"/>
</dbReference>
<accession>A0A5J4L118</accession>
<dbReference type="SUPFAM" id="SSF47384">
    <property type="entry name" value="Homodimeric domain of signal transducing histidine kinase"/>
    <property type="match status" value="1"/>
</dbReference>
<dbReference type="PANTHER" id="PTHR43711">
    <property type="entry name" value="TWO-COMPONENT HISTIDINE KINASE"/>
    <property type="match status" value="1"/>
</dbReference>
<comment type="caution">
    <text evidence="9">The sequence shown here is derived from an EMBL/GenBank/DDBJ whole genome shotgun (WGS) entry which is preliminary data.</text>
</comment>
<evidence type="ECO:0000259" key="8">
    <source>
        <dbReference type="PROSITE" id="PS50109"/>
    </source>
</evidence>
<protein>
    <recommendedName>
        <fullName evidence="2">histidine kinase</fullName>
        <ecNumber evidence="2">2.7.13.3</ecNumber>
    </recommendedName>
</protein>
<keyword evidence="5 9" id="KW-0418">Kinase</keyword>
<dbReference type="SMART" id="SM00388">
    <property type="entry name" value="HisKA"/>
    <property type="match status" value="1"/>
</dbReference>
<evidence type="ECO:0000256" key="7">
    <source>
        <dbReference type="SAM" id="Phobius"/>
    </source>
</evidence>
<dbReference type="AlphaFoldDB" id="A0A5J4L118"/>
<feature type="domain" description="Histidine kinase" evidence="8">
    <location>
        <begin position="333"/>
        <end position="554"/>
    </location>
</feature>
<dbReference type="SUPFAM" id="SSF55874">
    <property type="entry name" value="ATPase domain of HSP90 chaperone/DNA topoisomerase II/histidine kinase"/>
    <property type="match status" value="1"/>
</dbReference>
<dbReference type="SMART" id="SM00387">
    <property type="entry name" value="HATPase_c"/>
    <property type="match status" value="1"/>
</dbReference>
<evidence type="ECO:0000256" key="5">
    <source>
        <dbReference type="ARBA" id="ARBA00022777"/>
    </source>
</evidence>
<dbReference type="Gene3D" id="6.10.340.10">
    <property type="match status" value="1"/>
</dbReference>
<dbReference type="InterPro" id="IPR004358">
    <property type="entry name" value="Sig_transdc_His_kin-like_C"/>
</dbReference>
<dbReference type="Pfam" id="PF02518">
    <property type="entry name" value="HATPase_c"/>
    <property type="match status" value="1"/>
</dbReference>
<keyword evidence="3" id="KW-0597">Phosphoprotein</keyword>
<dbReference type="Gene3D" id="1.10.287.130">
    <property type="match status" value="1"/>
</dbReference>
<dbReference type="InterPro" id="IPR003661">
    <property type="entry name" value="HisK_dim/P_dom"/>
</dbReference>
<keyword evidence="4" id="KW-0808">Transferase</keyword>
<proteinExistence type="predicted"/>
<evidence type="ECO:0000313" key="9">
    <source>
        <dbReference type="EMBL" id="GER92481.1"/>
    </source>
</evidence>
<evidence type="ECO:0000256" key="3">
    <source>
        <dbReference type="ARBA" id="ARBA00022553"/>
    </source>
</evidence>
<dbReference type="Gene3D" id="3.30.450.290">
    <property type="match status" value="1"/>
</dbReference>
<sequence>MSDLLKKIKEMRISLSTKLIIGCSVTLILALGISFYIIAHRQERLIMGQVENEARAIFKQIVITRKWIADHGGIFVEKLPWIKPTPYIKDSEVRDVQGKRYVRETPAMVTKELSKYAKDKGLYWFHITSLKLINPGNAPDDFERNALNQFEKASIKELISIEKIDNSRYLRYISPLYVEEACLQCHAKQGYKLGDVRGAISITIPMDKTFAEIASNRQSMLLAAIITVLALISAMFFMLRKIVMTPMKRLKSAIDEFSEGKYFPSKRLKTGDEFEDLCNAFSQMAGTLTDYHTCLNNKIKDATRGLEETNRKLIETNRLLNEANIKKSDFIARASHELRTPLTSIKGAMDYISAKLSSYLKSHHEESALDDLHIFFDVIKKNSERLIRMVNTMLDIERIEMGASELRFSDINLSYLIAEVLAYLQINADKKGIFFNANIPNNIIVSIDEDRIKQVLINLLSNAIKFAPEESEILIFAYPEKDYAIVEIWDEGPGIHPSEHEKIFEKFYRNGNKEGTGLGLAICKSIIEAHNGIIGVNSDGKNGSCFYFKLPYTRGHHEGFSQEGFNRTEQHKLLEIAKKIATPC</sequence>
<dbReference type="CDD" id="cd06225">
    <property type="entry name" value="HAMP"/>
    <property type="match status" value="1"/>
</dbReference>
<evidence type="ECO:0000256" key="2">
    <source>
        <dbReference type="ARBA" id="ARBA00012438"/>
    </source>
</evidence>
<evidence type="ECO:0000256" key="4">
    <source>
        <dbReference type="ARBA" id="ARBA00022679"/>
    </source>
</evidence>
<name>A0A5J4L118_9ZZZZ</name>
<dbReference type="InterPro" id="IPR036890">
    <property type="entry name" value="HATPase_C_sf"/>
</dbReference>
<reference evidence="9" key="1">
    <citation type="submission" date="2019-10" db="EMBL/GenBank/DDBJ databases">
        <title>Metagenomic sequencing of thiosulfate-disproportionating enrichment culture.</title>
        <authorList>
            <person name="Umezawa K."/>
            <person name="Kojima H."/>
            <person name="Fukui M."/>
        </authorList>
    </citation>
    <scope>NUCLEOTIDE SEQUENCE</scope>
    <source>
        <strain evidence="9">45J</strain>
    </source>
</reference>
<dbReference type="CDD" id="cd00075">
    <property type="entry name" value="HATPase"/>
    <property type="match status" value="1"/>
</dbReference>
<keyword evidence="6" id="KW-0902">Two-component regulatory system</keyword>
<organism evidence="9">
    <name type="scientific">hot springs metagenome</name>
    <dbReference type="NCBI Taxonomy" id="433727"/>
    <lineage>
        <taxon>unclassified sequences</taxon>
        <taxon>metagenomes</taxon>
        <taxon>ecological metagenomes</taxon>
    </lineage>
</organism>
<dbReference type="CDD" id="cd00082">
    <property type="entry name" value="HisKA"/>
    <property type="match status" value="1"/>
</dbReference>
<dbReference type="Pfam" id="PF00512">
    <property type="entry name" value="HisKA"/>
    <property type="match status" value="1"/>
</dbReference>
<dbReference type="GO" id="GO:0000155">
    <property type="term" value="F:phosphorelay sensor kinase activity"/>
    <property type="evidence" value="ECO:0007669"/>
    <property type="project" value="InterPro"/>
</dbReference>
<evidence type="ECO:0000256" key="6">
    <source>
        <dbReference type="ARBA" id="ARBA00023012"/>
    </source>
</evidence>
<keyword evidence="7" id="KW-0812">Transmembrane</keyword>
<dbReference type="Pfam" id="PF11845">
    <property type="entry name" value="Tll0287-like"/>
    <property type="match status" value="1"/>
</dbReference>
<evidence type="ECO:0000256" key="1">
    <source>
        <dbReference type="ARBA" id="ARBA00000085"/>
    </source>
</evidence>
<keyword evidence="7" id="KW-1133">Transmembrane helix</keyword>
<comment type="catalytic activity">
    <reaction evidence="1">
        <text>ATP + protein L-histidine = ADP + protein N-phospho-L-histidine.</text>
        <dbReference type="EC" id="2.7.13.3"/>
    </reaction>
</comment>
<keyword evidence="7" id="KW-0472">Membrane</keyword>
<gene>
    <name evidence="9" type="ORF">A45J_0197</name>
</gene>
<feature type="transmembrane region" description="Helical" evidence="7">
    <location>
        <begin position="220"/>
        <end position="239"/>
    </location>
</feature>